<keyword evidence="2" id="KW-1185">Reference proteome</keyword>
<name>A0ABR2R883_9ROSI</name>
<reference evidence="1 2" key="1">
    <citation type="journal article" date="2024" name="G3 (Bethesda)">
        <title>Genome assembly of Hibiscus sabdariffa L. provides insights into metabolisms of medicinal natural products.</title>
        <authorList>
            <person name="Kim T."/>
        </authorList>
    </citation>
    <scope>NUCLEOTIDE SEQUENCE [LARGE SCALE GENOMIC DNA]</scope>
    <source>
        <strain evidence="1">TK-2024</strain>
        <tissue evidence="1">Old leaves</tissue>
    </source>
</reference>
<gene>
    <name evidence="1" type="ORF">V6N11_080635</name>
</gene>
<evidence type="ECO:0000313" key="2">
    <source>
        <dbReference type="Proteomes" id="UP001396334"/>
    </source>
</evidence>
<sequence length="395" mass="41867">MPVCSCAARLAGGGWDSGVFGAAVWQPHGGFRQFCWLHRDGLVQFRWQNRGGPVQSRWQHHGDPMQFRWQHRGGPVQFRWQHRLARMPPGMLFQSLLSRGKRRLCAPLALFVASIGAWLWPPLGRCPPLQHSCATRSPRSDVGLPCALLAWPAEWACSSDVVGITGAGIMVWCASSGTPMPLLATMFVTALVVGSTLSRPVTVAGAVIGCLAWRPSLFSWCTSKLTATVFLSIACPGVAPFPWPINLVACFAEGPMGRSLPLGYVFGSTWGLLVVAKGAPLSVLGSLGVRDPGVRAGAFACAYGCFSHGRLVAVGSVSGRPGGAGRSRGCLPGLRGRPCSALAYPTLGCGSSLWPLMAACAVAARWLGTWLCPLSCLPIGYSCTGLFSRPGLVKV</sequence>
<comment type="caution">
    <text evidence="1">The sequence shown here is derived from an EMBL/GenBank/DDBJ whole genome shotgun (WGS) entry which is preliminary data.</text>
</comment>
<protein>
    <submittedName>
        <fullName evidence="1">Uncharacterized protein</fullName>
    </submittedName>
</protein>
<accession>A0ABR2R883</accession>
<proteinExistence type="predicted"/>
<evidence type="ECO:0000313" key="1">
    <source>
        <dbReference type="EMBL" id="KAK9009166.1"/>
    </source>
</evidence>
<dbReference type="EMBL" id="JBBPBN010000025">
    <property type="protein sequence ID" value="KAK9009166.1"/>
    <property type="molecule type" value="Genomic_DNA"/>
</dbReference>
<dbReference type="Proteomes" id="UP001396334">
    <property type="component" value="Unassembled WGS sequence"/>
</dbReference>
<organism evidence="1 2">
    <name type="scientific">Hibiscus sabdariffa</name>
    <name type="common">roselle</name>
    <dbReference type="NCBI Taxonomy" id="183260"/>
    <lineage>
        <taxon>Eukaryota</taxon>
        <taxon>Viridiplantae</taxon>
        <taxon>Streptophyta</taxon>
        <taxon>Embryophyta</taxon>
        <taxon>Tracheophyta</taxon>
        <taxon>Spermatophyta</taxon>
        <taxon>Magnoliopsida</taxon>
        <taxon>eudicotyledons</taxon>
        <taxon>Gunneridae</taxon>
        <taxon>Pentapetalae</taxon>
        <taxon>rosids</taxon>
        <taxon>malvids</taxon>
        <taxon>Malvales</taxon>
        <taxon>Malvaceae</taxon>
        <taxon>Malvoideae</taxon>
        <taxon>Hibiscus</taxon>
    </lineage>
</organism>